<dbReference type="AlphaFoldDB" id="A0A7M5XJT6"/>
<name>A0A7M5XJT6_9CNID</name>
<sequence length="132" mass="15465">MSNELSDPPMSDDSLSAEIEAEKDEEIERQRQQIEQLEKQLEKSKKKEKKDKKNAITYTRYKKMREEKGGPTSIRSYRFFKANGFKDKAGFLNKWRDPRPKNFMQFNKPYPVTAEKVFNISVTGEGSCGVRF</sequence>
<organism evidence="2 3">
    <name type="scientific">Clytia hemisphaerica</name>
    <dbReference type="NCBI Taxonomy" id="252671"/>
    <lineage>
        <taxon>Eukaryota</taxon>
        <taxon>Metazoa</taxon>
        <taxon>Cnidaria</taxon>
        <taxon>Hydrozoa</taxon>
        <taxon>Hydroidolina</taxon>
        <taxon>Leptothecata</taxon>
        <taxon>Obeliida</taxon>
        <taxon>Clytiidae</taxon>
        <taxon>Clytia</taxon>
    </lineage>
</organism>
<keyword evidence="3" id="KW-1185">Reference proteome</keyword>
<proteinExistence type="predicted"/>
<feature type="compositionally biased region" description="Low complexity" evidence="1">
    <location>
        <begin position="1"/>
        <end position="18"/>
    </location>
</feature>
<feature type="compositionally biased region" description="Basic and acidic residues" evidence="1">
    <location>
        <begin position="26"/>
        <end position="45"/>
    </location>
</feature>
<dbReference type="EnsemblMetazoa" id="CLYHEMT022856.1">
    <property type="protein sequence ID" value="CLYHEMP022856.1"/>
    <property type="gene ID" value="CLYHEMG022856"/>
</dbReference>
<dbReference type="Proteomes" id="UP000594262">
    <property type="component" value="Unplaced"/>
</dbReference>
<evidence type="ECO:0000256" key="1">
    <source>
        <dbReference type="SAM" id="MobiDB-lite"/>
    </source>
</evidence>
<feature type="region of interest" description="Disordered" evidence="1">
    <location>
        <begin position="1"/>
        <end position="69"/>
    </location>
</feature>
<reference evidence="2" key="1">
    <citation type="submission" date="2021-01" db="UniProtKB">
        <authorList>
            <consortium name="EnsemblMetazoa"/>
        </authorList>
    </citation>
    <scope>IDENTIFICATION</scope>
</reference>
<evidence type="ECO:0000313" key="3">
    <source>
        <dbReference type="Proteomes" id="UP000594262"/>
    </source>
</evidence>
<accession>A0A7M5XJT6</accession>
<evidence type="ECO:0000313" key="2">
    <source>
        <dbReference type="EnsemblMetazoa" id="CLYHEMP022856.1"/>
    </source>
</evidence>
<protein>
    <submittedName>
        <fullName evidence="2">Uncharacterized protein</fullName>
    </submittedName>
</protein>